<dbReference type="CTD" id="108703704"/>
<dbReference type="PANTHER" id="PTHR21687">
    <property type="entry name" value="PLASMALEMMA VESICLE-ASSOCIATED PROTEIN"/>
    <property type="match status" value="1"/>
</dbReference>
<dbReference type="Pfam" id="PF06637">
    <property type="entry name" value="PV-1"/>
    <property type="match status" value="1"/>
</dbReference>
<accession>A0A8J1M2Q0</accession>
<organism evidence="2 3">
    <name type="scientific">Xenopus laevis</name>
    <name type="common">African clawed frog</name>
    <dbReference type="NCBI Taxonomy" id="8355"/>
    <lineage>
        <taxon>Eukaryota</taxon>
        <taxon>Metazoa</taxon>
        <taxon>Chordata</taxon>
        <taxon>Craniata</taxon>
        <taxon>Vertebrata</taxon>
        <taxon>Euteleostomi</taxon>
        <taxon>Amphibia</taxon>
        <taxon>Batrachia</taxon>
        <taxon>Anura</taxon>
        <taxon>Pipoidea</taxon>
        <taxon>Pipidae</taxon>
        <taxon>Xenopodinae</taxon>
        <taxon>Xenopus</taxon>
        <taxon>Xenopus</taxon>
    </lineage>
</organism>
<dbReference type="PANTHER" id="PTHR21687:SF5">
    <property type="entry name" value="PLASMALEMMA VESICLE-ASSOCIATED PROTEIN"/>
    <property type="match status" value="1"/>
</dbReference>
<feature type="transmembrane region" description="Helical" evidence="1">
    <location>
        <begin position="31"/>
        <end position="53"/>
    </location>
</feature>
<gene>
    <name evidence="3" type="primary">LOC108703704</name>
</gene>
<evidence type="ECO:0000313" key="2">
    <source>
        <dbReference type="Proteomes" id="UP000186698"/>
    </source>
</evidence>
<keyword evidence="2" id="KW-1185">Reference proteome</keyword>
<evidence type="ECO:0000256" key="1">
    <source>
        <dbReference type="SAM" id="Phobius"/>
    </source>
</evidence>
<dbReference type="GeneID" id="108703704"/>
<dbReference type="Proteomes" id="UP000186698">
    <property type="component" value="Chromosome 1S"/>
</dbReference>
<dbReference type="InterPro" id="IPR009538">
    <property type="entry name" value="PV-1"/>
</dbReference>
<reference evidence="3" key="1">
    <citation type="submission" date="2025-08" db="UniProtKB">
        <authorList>
            <consortium name="RefSeq"/>
        </authorList>
    </citation>
    <scope>IDENTIFICATION</scope>
    <source>
        <strain evidence="3">J_2021</strain>
        <tissue evidence="3">Erythrocytes</tissue>
    </source>
</reference>
<keyword evidence="1" id="KW-0472">Membrane</keyword>
<name>A0A8J1M2Q0_XENLA</name>
<sequence length="367" mass="42650">MDSSYAMAKFGLESKDKLTSNQKSCWYYLKYFFLFASLIQFLIILGLVLFMIYGTTNEGIEARLESLESLYQKQIFEHRVLLNRYGQLNMKFNTTTKERDFGIVELQNTKAKMENLTALNTLLNRLIREKDKEYEIKISIIIKKFQGDLKTNEDDKKQLEMSLVACRAGCNRNHPDCPPIQEKCITLPNRRLCSAYEIEKFISTCISIDEKFNVEVQRLQRNFDLAIARNVPSTIVTNYESRIQLDNILQSCKPLPTEVANYINASLANIKHNIITNIELMSGKAETEASLKRCLEDFRNVMGLQTTCTKEKDELRKDMEMLRLTADSDLNRSNKQLLAKMEELDKCMKQLEQQPRTYSQMNLVCVR</sequence>
<keyword evidence="1" id="KW-1133">Transmembrane helix</keyword>
<keyword evidence="1" id="KW-0812">Transmembrane</keyword>
<dbReference type="AlphaFoldDB" id="A0A8J1M2Q0"/>
<protein>
    <submittedName>
        <fullName evidence="3">Plasmalemma vesicle-associated protein isoform X1</fullName>
    </submittedName>
</protein>
<evidence type="ECO:0000313" key="3">
    <source>
        <dbReference type="RefSeq" id="XP_041435964.1"/>
    </source>
</evidence>
<dbReference type="GO" id="GO:0002693">
    <property type="term" value="P:positive regulation of cellular extravasation"/>
    <property type="evidence" value="ECO:0000318"/>
    <property type="project" value="GO_Central"/>
</dbReference>
<dbReference type="RefSeq" id="XP_041435964.1">
    <property type="nucleotide sequence ID" value="XM_041580030.1"/>
</dbReference>
<dbReference type="OrthoDB" id="9944409at2759"/>
<dbReference type="GO" id="GO:0043114">
    <property type="term" value="P:regulation of vascular permeability"/>
    <property type="evidence" value="ECO:0000318"/>
    <property type="project" value="GO_Central"/>
</dbReference>
<proteinExistence type="predicted"/>